<organism evidence="1 2">
    <name type="scientific">Sesamum alatum</name>
    <dbReference type="NCBI Taxonomy" id="300844"/>
    <lineage>
        <taxon>Eukaryota</taxon>
        <taxon>Viridiplantae</taxon>
        <taxon>Streptophyta</taxon>
        <taxon>Embryophyta</taxon>
        <taxon>Tracheophyta</taxon>
        <taxon>Spermatophyta</taxon>
        <taxon>Magnoliopsida</taxon>
        <taxon>eudicotyledons</taxon>
        <taxon>Gunneridae</taxon>
        <taxon>Pentapetalae</taxon>
        <taxon>asterids</taxon>
        <taxon>lamiids</taxon>
        <taxon>Lamiales</taxon>
        <taxon>Pedaliaceae</taxon>
        <taxon>Sesamum</taxon>
    </lineage>
</organism>
<reference evidence="1" key="1">
    <citation type="submission" date="2020-06" db="EMBL/GenBank/DDBJ databases">
        <authorList>
            <person name="Li T."/>
            <person name="Hu X."/>
            <person name="Zhang T."/>
            <person name="Song X."/>
            <person name="Zhang H."/>
            <person name="Dai N."/>
            <person name="Sheng W."/>
            <person name="Hou X."/>
            <person name="Wei L."/>
        </authorList>
    </citation>
    <scope>NUCLEOTIDE SEQUENCE</scope>
    <source>
        <strain evidence="1">3651</strain>
        <tissue evidence="1">Leaf</tissue>
    </source>
</reference>
<proteinExistence type="predicted"/>
<evidence type="ECO:0000313" key="1">
    <source>
        <dbReference type="EMBL" id="KAK4421741.1"/>
    </source>
</evidence>
<accession>A0AAE1Y1W7</accession>
<gene>
    <name evidence="1" type="ORF">Salat_2124700</name>
</gene>
<sequence>MALVLSGGRAWRSATVCGGATLTQVWGLAEEVGGIDDSGLRWRSDGVTLENWSAGEVMLQLLNKKSPRKVYYEGGRHVVCWYGGTTPWNEMNVGPSKFGWWRRGGEMGLGQSEKWISFFF</sequence>
<dbReference type="Proteomes" id="UP001293254">
    <property type="component" value="Unassembled WGS sequence"/>
</dbReference>
<comment type="caution">
    <text evidence="1">The sequence shown here is derived from an EMBL/GenBank/DDBJ whole genome shotgun (WGS) entry which is preliminary data.</text>
</comment>
<dbReference type="AlphaFoldDB" id="A0AAE1Y1W7"/>
<keyword evidence="2" id="KW-1185">Reference proteome</keyword>
<reference evidence="1" key="2">
    <citation type="journal article" date="2024" name="Plant">
        <title>Genomic evolution and insights into agronomic trait innovations of Sesamum species.</title>
        <authorList>
            <person name="Miao H."/>
            <person name="Wang L."/>
            <person name="Qu L."/>
            <person name="Liu H."/>
            <person name="Sun Y."/>
            <person name="Le M."/>
            <person name="Wang Q."/>
            <person name="Wei S."/>
            <person name="Zheng Y."/>
            <person name="Lin W."/>
            <person name="Duan Y."/>
            <person name="Cao H."/>
            <person name="Xiong S."/>
            <person name="Wang X."/>
            <person name="Wei L."/>
            <person name="Li C."/>
            <person name="Ma Q."/>
            <person name="Ju M."/>
            <person name="Zhao R."/>
            <person name="Li G."/>
            <person name="Mu C."/>
            <person name="Tian Q."/>
            <person name="Mei H."/>
            <person name="Zhang T."/>
            <person name="Gao T."/>
            <person name="Zhang H."/>
        </authorList>
    </citation>
    <scope>NUCLEOTIDE SEQUENCE</scope>
    <source>
        <strain evidence="1">3651</strain>
    </source>
</reference>
<protein>
    <submittedName>
        <fullName evidence="1">Uncharacterized protein</fullName>
    </submittedName>
</protein>
<evidence type="ECO:0000313" key="2">
    <source>
        <dbReference type="Proteomes" id="UP001293254"/>
    </source>
</evidence>
<dbReference type="EMBL" id="JACGWO010000008">
    <property type="protein sequence ID" value="KAK4421741.1"/>
    <property type="molecule type" value="Genomic_DNA"/>
</dbReference>
<name>A0AAE1Y1W7_9LAMI</name>